<evidence type="ECO:0000256" key="1">
    <source>
        <dbReference type="ARBA" id="ARBA00000815"/>
    </source>
</evidence>
<dbReference type="SUPFAM" id="SSF56784">
    <property type="entry name" value="HAD-like"/>
    <property type="match status" value="1"/>
</dbReference>
<evidence type="ECO:0000256" key="3">
    <source>
        <dbReference type="ARBA" id="ARBA00012643"/>
    </source>
</evidence>
<evidence type="ECO:0000256" key="4">
    <source>
        <dbReference type="ARBA" id="ARBA00022723"/>
    </source>
</evidence>
<dbReference type="GO" id="GO:0000166">
    <property type="term" value="F:nucleotide binding"/>
    <property type="evidence" value="ECO:0007669"/>
    <property type="project" value="UniProtKB-KW"/>
</dbReference>
<dbReference type="GO" id="GO:0005737">
    <property type="term" value="C:cytoplasm"/>
    <property type="evidence" value="ECO:0007669"/>
    <property type="project" value="UniProtKB-SubCell"/>
</dbReference>
<keyword evidence="9" id="KW-0963">Cytoplasm</keyword>
<keyword evidence="7" id="KW-0460">Magnesium</keyword>
<dbReference type="GO" id="GO:0008253">
    <property type="term" value="F:5'-nucleotidase activity"/>
    <property type="evidence" value="ECO:0007669"/>
    <property type="project" value="UniProtKB-EC"/>
</dbReference>
<dbReference type="EC" id="3.1.3.5" evidence="3 9"/>
<evidence type="ECO:0000313" key="10">
    <source>
        <dbReference type="EMBL" id="KAF6017705.1"/>
    </source>
</evidence>
<dbReference type="PANTHER" id="PTHR13045">
    <property type="entry name" value="5'-NUCLEOTIDASE"/>
    <property type="match status" value="1"/>
</dbReference>
<dbReference type="SFLD" id="SFLDS00003">
    <property type="entry name" value="Haloacid_Dehalogenase"/>
    <property type="match status" value="1"/>
</dbReference>
<keyword evidence="8 9" id="KW-0546">Nucleotide metabolism</keyword>
<dbReference type="Gene3D" id="1.10.150.340">
    <property type="entry name" value="Pyrimidine 5'-nucleotidase (UMPH-1), N-terminal domain"/>
    <property type="match status" value="1"/>
</dbReference>
<comment type="caution">
    <text evidence="10">The sequence shown here is derived from an EMBL/GenBank/DDBJ whole genome shotgun (WGS) entry which is preliminary data.</text>
</comment>
<dbReference type="OrthoDB" id="10014216at2759"/>
<comment type="similarity">
    <text evidence="2 9">Belongs to the pyrimidine 5'-nucleotidase family.</text>
</comment>
<dbReference type="InterPro" id="IPR006434">
    <property type="entry name" value="Pyrimidine_nucleotidase_eu"/>
</dbReference>
<dbReference type="EMBL" id="VXIV02003366">
    <property type="protein sequence ID" value="KAF6017705.1"/>
    <property type="molecule type" value="Genomic_DNA"/>
</dbReference>
<dbReference type="InterPro" id="IPR023214">
    <property type="entry name" value="HAD_sf"/>
</dbReference>
<evidence type="ECO:0000256" key="2">
    <source>
        <dbReference type="ARBA" id="ARBA00008389"/>
    </source>
</evidence>
<reference evidence="10" key="1">
    <citation type="submission" date="2020-06" db="EMBL/GenBank/DDBJ databases">
        <title>Draft genome of Bugula neritina, a colonial animal packing powerful symbionts and potential medicines.</title>
        <authorList>
            <person name="Rayko M."/>
        </authorList>
    </citation>
    <scope>NUCLEOTIDE SEQUENCE [LARGE SCALE GENOMIC DNA]</scope>
    <source>
        <strain evidence="10">Kwan_BN1</strain>
    </source>
</reference>
<dbReference type="PANTHER" id="PTHR13045:SF0">
    <property type="entry name" value="7-METHYLGUANOSINE PHOSPHATE-SPECIFIC 5'-NUCLEOTIDASE"/>
    <property type="match status" value="1"/>
</dbReference>
<dbReference type="AlphaFoldDB" id="A0A7J7IV63"/>
<sequence length="348" mass="39666">MTVMSFLSSRAFRVALLAGVGLTVTGLLYKYYTRKCSAVQDITGSAGDAGDQNWSAKLKLKMLLRRENVYCSDIDYVEEMIDNHIQGGPDKLQIIADFDATMTPMTYRGKSVPSCHELIETFPRLPDWYREKAAKIKDYYMAIEFDPHLTKEEKLPFMVEWWSKARELLISCSVVRSDIEAAIKSSNLYLREGSSKLLGKLYESDIPLLVFSAGIGDVIEQLFRQRYKLYDNIHIISNWMEFNHEGMLVGFKGETIHVFNKNTHALSNASYFDSLRHRHNVILLGDSLGDLDIIEGLSTEDRTLKIGYLNHHVEANLPKYKDGYDIVLAEEDSIELLQLLIENISNSS</sequence>
<evidence type="ECO:0000256" key="8">
    <source>
        <dbReference type="ARBA" id="ARBA00023080"/>
    </source>
</evidence>
<comment type="subcellular location">
    <subcellularLocation>
        <location evidence="9">Cytoplasm</location>
    </subcellularLocation>
</comment>
<evidence type="ECO:0000313" key="11">
    <source>
        <dbReference type="Proteomes" id="UP000593567"/>
    </source>
</evidence>
<dbReference type="Gene3D" id="3.40.50.1000">
    <property type="entry name" value="HAD superfamily/HAD-like"/>
    <property type="match status" value="1"/>
</dbReference>
<accession>A0A7J7IV63</accession>
<keyword evidence="11" id="KW-1185">Reference proteome</keyword>
<dbReference type="InterPro" id="IPR036412">
    <property type="entry name" value="HAD-like_sf"/>
</dbReference>
<dbReference type="Pfam" id="PF05822">
    <property type="entry name" value="UMPH-1"/>
    <property type="match status" value="1"/>
</dbReference>
<dbReference type="Proteomes" id="UP000593567">
    <property type="component" value="Unassembled WGS sequence"/>
</dbReference>
<dbReference type="FunFam" id="1.10.150.340:FF:000001">
    <property type="entry name" value="Cytosolic 5-nucleotidase 3-like"/>
    <property type="match status" value="1"/>
</dbReference>
<keyword evidence="6 9" id="KW-0378">Hydrolase</keyword>
<organism evidence="10 11">
    <name type="scientific">Bugula neritina</name>
    <name type="common">Brown bryozoan</name>
    <name type="synonym">Sertularia neritina</name>
    <dbReference type="NCBI Taxonomy" id="10212"/>
    <lineage>
        <taxon>Eukaryota</taxon>
        <taxon>Metazoa</taxon>
        <taxon>Spiralia</taxon>
        <taxon>Lophotrochozoa</taxon>
        <taxon>Bryozoa</taxon>
        <taxon>Gymnolaemata</taxon>
        <taxon>Cheilostomatida</taxon>
        <taxon>Flustrina</taxon>
        <taxon>Buguloidea</taxon>
        <taxon>Bugulidae</taxon>
        <taxon>Bugula</taxon>
    </lineage>
</organism>
<dbReference type="NCBIfam" id="TIGR01544">
    <property type="entry name" value="HAD-SF-IE"/>
    <property type="match status" value="1"/>
</dbReference>
<keyword evidence="5 9" id="KW-0547">Nucleotide-binding</keyword>
<dbReference type="GO" id="GO:0000287">
    <property type="term" value="F:magnesium ion binding"/>
    <property type="evidence" value="ECO:0007669"/>
    <property type="project" value="InterPro"/>
</dbReference>
<evidence type="ECO:0000256" key="7">
    <source>
        <dbReference type="ARBA" id="ARBA00022842"/>
    </source>
</evidence>
<protein>
    <recommendedName>
        <fullName evidence="3 9">5'-nucleotidase</fullName>
        <ecNumber evidence="3 9">3.1.3.5</ecNumber>
    </recommendedName>
</protein>
<dbReference type="SFLD" id="SFLDG01128">
    <property type="entry name" value="C1.4:_5'-Nucleotidase_Like"/>
    <property type="match status" value="1"/>
</dbReference>
<evidence type="ECO:0000256" key="5">
    <source>
        <dbReference type="ARBA" id="ARBA00022741"/>
    </source>
</evidence>
<comment type="catalytic activity">
    <reaction evidence="1 9">
        <text>a ribonucleoside 5'-phosphate + H2O = a ribonucleoside + phosphate</text>
        <dbReference type="Rhea" id="RHEA:12484"/>
        <dbReference type="ChEBI" id="CHEBI:15377"/>
        <dbReference type="ChEBI" id="CHEBI:18254"/>
        <dbReference type="ChEBI" id="CHEBI:43474"/>
        <dbReference type="ChEBI" id="CHEBI:58043"/>
        <dbReference type="EC" id="3.1.3.5"/>
    </reaction>
</comment>
<evidence type="ECO:0000256" key="6">
    <source>
        <dbReference type="ARBA" id="ARBA00022801"/>
    </source>
</evidence>
<dbReference type="GO" id="GO:0009117">
    <property type="term" value="P:nucleotide metabolic process"/>
    <property type="evidence" value="ECO:0007669"/>
    <property type="project" value="UniProtKB-KW"/>
</dbReference>
<dbReference type="FunFam" id="3.40.50.1000:FF:000032">
    <property type="entry name" value="Cytosolic 5-nucleotidase 3-like"/>
    <property type="match status" value="1"/>
</dbReference>
<name>A0A7J7IV63_BUGNE</name>
<keyword evidence="4" id="KW-0479">Metal-binding</keyword>
<proteinExistence type="inferred from homology"/>
<gene>
    <name evidence="10" type="ORF">EB796_023987</name>
</gene>
<evidence type="ECO:0000256" key="9">
    <source>
        <dbReference type="RuleBase" id="RU361276"/>
    </source>
</evidence>